<accession>F2U8Q1</accession>
<evidence type="ECO:0000256" key="1">
    <source>
        <dbReference type="SAM" id="MobiDB-lite"/>
    </source>
</evidence>
<dbReference type="AlphaFoldDB" id="F2U8Q1"/>
<sequence length="74" mass="8072">MVDVTNPSKRSKTNDNQPPPVSCDMTPAIAAAPQPGDGRRRQLQPLRLNLERPPERTPSDESDDLPVALSLPSE</sequence>
<dbReference type="Proteomes" id="UP000007799">
    <property type="component" value="Unassembled WGS sequence"/>
</dbReference>
<dbReference type="KEGG" id="sre:PTSG_04489"/>
<organism evidence="3">
    <name type="scientific">Salpingoeca rosetta (strain ATCC 50818 / BSB-021)</name>
    <dbReference type="NCBI Taxonomy" id="946362"/>
    <lineage>
        <taxon>Eukaryota</taxon>
        <taxon>Choanoflagellata</taxon>
        <taxon>Craspedida</taxon>
        <taxon>Salpingoecidae</taxon>
        <taxon>Salpingoeca</taxon>
    </lineage>
</organism>
<dbReference type="RefSeq" id="XP_004994582.1">
    <property type="nucleotide sequence ID" value="XM_004994525.1"/>
</dbReference>
<evidence type="ECO:0000313" key="2">
    <source>
        <dbReference type="EMBL" id="EGD72759.1"/>
    </source>
</evidence>
<gene>
    <name evidence="2" type="ORF">PTSG_04489</name>
</gene>
<dbReference type="InParanoid" id="F2U8Q1"/>
<evidence type="ECO:0000313" key="3">
    <source>
        <dbReference type="Proteomes" id="UP000007799"/>
    </source>
</evidence>
<feature type="compositionally biased region" description="Basic and acidic residues" evidence="1">
    <location>
        <begin position="49"/>
        <end position="59"/>
    </location>
</feature>
<feature type="region of interest" description="Disordered" evidence="1">
    <location>
        <begin position="1"/>
        <end position="74"/>
    </location>
</feature>
<dbReference type="EMBL" id="GL832964">
    <property type="protein sequence ID" value="EGD72759.1"/>
    <property type="molecule type" value="Genomic_DNA"/>
</dbReference>
<reference evidence="2" key="1">
    <citation type="submission" date="2009-08" db="EMBL/GenBank/DDBJ databases">
        <title>Annotation of Salpingoeca rosetta.</title>
        <authorList>
            <consortium name="The Broad Institute Genome Sequencing Platform"/>
            <person name="Russ C."/>
            <person name="Cuomo C."/>
            <person name="Burger G."/>
            <person name="Gray M.W."/>
            <person name="Holland P.W.H."/>
            <person name="King N."/>
            <person name="Lang F.B.F."/>
            <person name="Roger A.J."/>
            <person name="Ruiz-Trillo I."/>
            <person name="Young S.K."/>
            <person name="Zeng Q."/>
            <person name="Gargeya S."/>
            <person name="Alvarado L."/>
            <person name="Berlin A."/>
            <person name="Chapman S.B."/>
            <person name="Chen Z."/>
            <person name="Freedman E."/>
            <person name="Gellesch M."/>
            <person name="Goldberg J."/>
            <person name="Griggs A."/>
            <person name="Gujja S."/>
            <person name="Heilman E."/>
            <person name="Heiman D."/>
            <person name="Howarth C."/>
            <person name="Mehta T."/>
            <person name="Neiman D."/>
            <person name="Pearson M."/>
            <person name="Roberts A."/>
            <person name="Saif S."/>
            <person name="Shea T."/>
            <person name="Shenoy N."/>
            <person name="Sisk P."/>
            <person name="Stolte C."/>
            <person name="Sykes S."/>
            <person name="White J."/>
            <person name="Yandava C."/>
            <person name="Haas B."/>
            <person name="Nusbaum C."/>
            <person name="Birren B."/>
        </authorList>
    </citation>
    <scope>NUCLEOTIDE SEQUENCE [LARGE SCALE GENOMIC DNA]</scope>
    <source>
        <strain evidence="2">ATCC 50818</strain>
    </source>
</reference>
<proteinExistence type="predicted"/>
<keyword evidence="3" id="KW-1185">Reference proteome</keyword>
<name>F2U8Q1_SALR5</name>
<dbReference type="GeneID" id="16075165"/>
<protein>
    <submittedName>
        <fullName evidence="2">Uncharacterized protein</fullName>
    </submittedName>
</protein>